<keyword evidence="4" id="KW-1185">Reference proteome</keyword>
<dbReference type="Pfam" id="PF00646">
    <property type="entry name" value="F-box"/>
    <property type="match status" value="1"/>
</dbReference>
<reference evidence="3 4" key="1">
    <citation type="submission" date="2020-12" db="EMBL/GenBank/DDBJ databases">
        <title>Concerted genomic and epigenomic changes stabilize Arabidopsis allopolyploids.</title>
        <authorList>
            <person name="Chen Z."/>
        </authorList>
    </citation>
    <scope>NUCLEOTIDE SEQUENCE [LARGE SCALE GENOMIC DNA]</scope>
    <source>
        <strain evidence="3">As9502</strain>
        <tissue evidence="3">Leaf</tissue>
    </source>
</reference>
<gene>
    <name evidence="3" type="ORF">ISN44_As09g004720</name>
</gene>
<feature type="domain" description="KIB1-4 beta-propeller" evidence="2">
    <location>
        <begin position="143"/>
        <end position="343"/>
    </location>
</feature>
<proteinExistence type="predicted"/>
<evidence type="ECO:0000259" key="1">
    <source>
        <dbReference type="Pfam" id="PF00646"/>
    </source>
</evidence>
<dbReference type="OrthoDB" id="600964at2759"/>
<dbReference type="PANTHER" id="PTHR47123:SF24">
    <property type="entry name" value="LOW PROTEIN: F-BOX_KELCH-REPEAT PROTEIN"/>
    <property type="match status" value="1"/>
</dbReference>
<dbReference type="PANTHER" id="PTHR47123">
    <property type="entry name" value="F-BOX PROTEIN SKIP23"/>
    <property type="match status" value="1"/>
</dbReference>
<organism evidence="3 4">
    <name type="scientific">Arabidopsis suecica</name>
    <name type="common">Swedish thale-cress</name>
    <name type="synonym">Cardaminopsis suecica</name>
    <dbReference type="NCBI Taxonomy" id="45249"/>
    <lineage>
        <taxon>Eukaryota</taxon>
        <taxon>Viridiplantae</taxon>
        <taxon>Streptophyta</taxon>
        <taxon>Embryophyta</taxon>
        <taxon>Tracheophyta</taxon>
        <taxon>Spermatophyta</taxon>
        <taxon>Magnoliopsida</taxon>
        <taxon>eudicotyledons</taxon>
        <taxon>Gunneridae</taxon>
        <taxon>Pentapetalae</taxon>
        <taxon>rosids</taxon>
        <taxon>malvids</taxon>
        <taxon>Brassicales</taxon>
        <taxon>Brassicaceae</taxon>
        <taxon>Camelineae</taxon>
        <taxon>Arabidopsis</taxon>
    </lineage>
</organism>
<dbReference type="InterPro" id="IPR051304">
    <property type="entry name" value="SCF_F-box_domain"/>
</dbReference>
<dbReference type="AlphaFoldDB" id="A0A8T2AGB8"/>
<sequence length="393" mass="44414">MSSKMPDWSQLPVELLHLIPKNLEDEDYCFDVVHARSVCRSWRSLFPFPSYLLGQSYSLPSFADFPLENKDLCTLKKVPLFLFRLRAPPASAALLSKYFLGGIGRDESEDHMELQSPLQCSLKVKIRGSEPTLINILDYQIIPLGYQYRMIGSDHEKWIKYFRGVVFLPLNKEGEGGEFVVLLNYSEVLLVLTSAEMRWKRLTNVPNYQCMDLVTFRGRFYAALLTGKIVVIDPYSLEVTPLMPLQPLRSSDHLIPSGNDELFLVEHFNPFPEADELDFSKLACRVSRLDEEAGKWVEVSDLGDRVLFIGNFGNVCCSAKELPDGCGVSGNSILFTNIGNVTFAYKYGVQTGRAEDVVNTWRSSTQNRVTILSTSPVLALRLECQAENLDLDI</sequence>
<protein>
    <recommendedName>
        <fullName evidence="5">F-box family protein</fullName>
    </recommendedName>
</protein>
<accession>A0A8T2AGB8</accession>
<dbReference type="Proteomes" id="UP000694251">
    <property type="component" value="Chromosome 9"/>
</dbReference>
<evidence type="ECO:0000313" key="3">
    <source>
        <dbReference type="EMBL" id="KAG7572074.1"/>
    </source>
</evidence>
<dbReference type="EMBL" id="JAEFBJ010000009">
    <property type="protein sequence ID" value="KAG7572074.1"/>
    <property type="molecule type" value="Genomic_DNA"/>
</dbReference>
<name>A0A8T2AGB8_ARASU</name>
<evidence type="ECO:0000313" key="4">
    <source>
        <dbReference type="Proteomes" id="UP000694251"/>
    </source>
</evidence>
<evidence type="ECO:0008006" key="5">
    <source>
        <dbReference type="Google" id="ProtNLM"/>
    </source>
</evidence>
<dbReference type="Pfam" id="PF03478">
    <property type="entry name" value="Beta-prop_KIB1-4"/>
    <property type="match status" value="1"/>
</dbReference>
<dbReference type="InterPro" id="IPR001810">
    <property type="entry name" value="F-box_dom"/>
</dbReference>
<feature type="domain" description="F-box" evidence="1">
    <location>
        <begin position="8"/>
        <end position="46"/>
    </location>
</feature>
<dbReference type="InterPro" id="IPR005174">
    <property type="entry name" value="KIB1-4_b-propeller"/>
</dbReference>
<comment type="caution">
    <text evidence="3">The sequence shown here is derived from an EMBL/GenBank/DDBJ whole genome shotgun (WGS) entry which is preliminary data.</text>
</comment>
<evidence type="ECO:0000259" key="2">
    <source>
        <dbReference type="Pfam" id="PF03478"/>
    </source>
</evidence>